<dbReference type="KEGG" id="qdo:H9Q78_09675"/>
<dbReference type="Proteomes" id="UP000515823">
    <property type="component" value="Chromosome"/>
</dbReference>
<dbReference type="PANTHER" id="PTHR47505:SF1">
    <property type="entry name" value="DNA UTILIZATION PROTEIN YHGH"/>
    <property type="match status" value="1"/>
</dbReference>
<dbReference type="SUPFAM" id="SSF53271">
    <property type="entry name" value="PRTase-like"/>
    <property type="match status" value="1"/>
</dbReference>
<evidence type="ECO:0000259" key="2">
    <source>
        <dbReference type="Pfam" id="PF18912"/>
    </source>
</evidence>
<organism evidence="3 4">
    <name type="scientific">Qiania dongpingensis</name>
    <dbReference type="NCBI Taxonomy" id="2763669"/>
    <lineage>
        <taxon>Bacteria</taxon>
        <taxon>Bacillati</taxon>
        <taxon>Bacillota</taxon>
        <taxon>Clostridia</taxon>
        <taxon>Lachnospirales</taxon>
        <taxon>Lachnospiraceae</taxon>
        <taxon>Qiania</taxon>
    </lineage>
</organism>
<evidence type="ECO:0000256" key="1">
    <source>
        <dbReference type="ARBA" id="ARBA00008007"/>
    </source>
</evidence>
<dbReference type="RefSeq" id="WP_249301326.1">
    <property type="nucleotide sequence ID" value="NZ_CP060634.1"/>
</dbReference>
<reference evidence="3 4" key="1">
    <citation type="submission" date="2020-08" db="EMBL/GenBank/DDBJ databases">
        <authorList>
            <person name="Liu C."/>
            <person name="Sun Q."/>
        </authorList>
    </citation>
    <scope>NUCLEOTIDE SEQUENCE [LARGE SCALE GENOMIC DNA]</scope>
    <source>
        <strain evidence="3 4">NSJ-38</strain>
    </source>
</reference>
<dbReference type="InterPro" id="IPR029057">
    <property type="entry name" value="PRTase-like"/>
</dbReference>
<dbReference type="Pfam" id="PF18912">
    <property type="entry name" value="DZR_2"/>
    <property type="match status" value="1"/>
</dbReference>
<name>A0A7G9G1P2_9FIRM</name>
<comment type="similarity">
    <text evidence="1">Belongs to the ComF/GntX family.</text>
</comment>
<sequence>MTGGKSTILDLLYPRRCPVCGEILPYGRGSVCGSCEPKLSYVSQPVCMKCGKELEKLDHGWNGGEYCADCIRHPKDFAGGIALLNYNAAAQAVMARLKYQNKREGAEFLAAEMAKRHGRQLLRLRPDALVPVPIHKARRKLRGYNQAELLAKALGKRLGIPVRTDLLFRVENTKAQKQLGYEERQKNEARAFRTAGKAAVRGILILVDDIYTTGATAQSCTAVLLKAGAERVYLASMAVGYGR</sequence>
<proteinExistence type="inferred from homology"/>
<dbReference type="Gene3D" id="3.40.50.2020">
    <property type="match status" value="1"/>
</dbReference>
<dbReference type="AlphaFoldDB" id="A0A7G9G1P2"/>
<protein>
    <submittedName>
        <fullName evidence="3">ComF family protein</fullName>
    </submittedName>
</protein>
<dbReference type="PANTHER" id="PTHR47505">
    <property type="entry name" value="DNA UTILIZATION PROTEIN YHGH"/>
    <property type="match status" value="1"/>
</dbReference>
<evidence type="ECO:0000313" key="3">
    <source>
        <dbReference type="EMBL" id="QNM04724.1"/>
    </source>
</evidence>
<accession>A0A7G9G1P2</accession>
<feature type="domain" description="Double zinc ribbon" evidence="2">
    <location>
        <begin position="8"/>
        <end position="70"/>
    </location>
</feature>
<dbReference type="EMBL" id="CP060634">
    <property type="protein sequence ID" value="QNM04724.1"/>
    <property type="molecule type" value="Genomic_DNA"/>
</dbReference>
<dbReference type="InterPro" id="IPR000836">
    <property type="entry name" value="PRTase_dom"/>
</dbReference>
<dbReference type="InterPro" id="IPR044005">
    <property type="entry name" value="DZR_2"/>
</dbReference>
<dbReference type="InterPro" id="IPR051910">
    <property type="entry name" value="ComF/GntX_DNA_util-trans"/>
</dbReference>
<keyword evidence="4" id="KW-1185">Reference proteome</keyword>
<gene>
    <name evidence="3" type="ORF">H9Q78_09675</name>
</gene>
<evidence type="ECO:0000313" key="4">
    <source>
        <dbReference type="Proteomes" id="UP000515823"/>
    </source>
</evidence>
<dbReference type="CDD" id="cd06223">
    <property type="entry name" value="PRTases_typeI"/>
    <property type="match status" value="1"/>
</dbReference>